<evidence type="ECO:0000256" key="1">
    <source>
        <dbReference type="ARBA" id="ARBA00010876"/>
    </source>
</evidence>
<keyword evidence="5" id="KW-0694">RNA-binding</keyword>
<comment type="similarity">
    <text evidence="1 6">Belongs to the pseudouridine synthase RluA family.</text>
</comment>
<dbReference type="Gene3D" id="3.30.2350.10">
    <property type="entry name" value="Pseudouridine synthase"/>
    <property type="match status" value="1"/>
</dbReference>
<evidence type="ECO:0000259" key="7">
    <source>
        <dbReference type="SMART" id="SM00363"/>
    </source>
</evidence>
<dbReference type="RefSeq" id="WP_119061446.1">
    <property type="nucleotide sequence ID" value="NZ_QXDF01000001.1"/>
</dbReference>
<evidence type="ECO:0000256" key="4">
    <source>
        <dbReference type="PIRSR" id="PIRSR606225-1"/>
    </source>
</evidence>
<dbReference type="PANTHER" id="PTHR21600">
    <property type="entry name" value="MITOCHONDRIAL RNA PSEUDOURIDINE SYNTHASE"/>
    <property type="match status" value="1"/>
</dbReference>
<proteinExistence type="inferred from homology"/>
<dbReference type="SUPFAM" id="SSF55120">
    <property type="entry name" value="Pseudouridine synthase"/>
    <property type="match status" value="1"/>
</dbReference>
<dbReference type="SUPFAM" id="SSF55174">
    <property type="entry name" value="Alpha-L RNA-binding motif"/>
    <property type="match status" value="1"/>
</dbReference>
<organism evidence="8 9">
    <name type="scientific">Dichotomicrobium thermohalophilum</name>
    <dbReference type="NCBI Taxonomy" id="933063"/>
    <lineage>
        <taxon>Bacteria</taxon>
        <taxon>Pseudomonadati</taxon>
        <taxon>Pseudomonadota</taxon>
        <taxon>Alphaproteobacteria</taxon>
        <taxon>Hyphomicrobiales</taxon>
        <taxon>Hyphomicrobiaceae</taxon>
        <taxon>Dichotomicrobium</taxon>
    </lineage>
</organism>
<dbReference type="SMART" id="SM00363">
    <property type="entry name" value="S4"/>
    <property type="match status" value="1"/>
</dbReference>
<comment type="catalytic activity">
    <reaction evidence="3">
        <text>uridine(1911/1915/1917) in 23S rRNA = pseudouridine(1911/1915/1917) in 23S rRNA</text>
        <dbReference type="Rhea" id="RHEA:42524"/>
        <dbReference type="Rhea" id="RHEA-COMP:10097"/>
        <dbReference type="Rhea" id="RHEA-COMP:10098"/>
        <dbReference type="ChEBI" id="CHEBI:65314"/>
        <dbReference type="ChEBI" id="CHEBI:65315"/>
        <dbReference type="EC" id="5.4.99.23"/>
    </reaction>
</comment>
<dbReference type="PROSITE" id="PS50889">
    <property type="entry name" value="S4"/>
    <property type="match status" value="1"/>
</dbReference>
<feature type="active site" evidence="4">
    <location>
        <position position="140"/>
    </location>
</feature>
<dbReference type="Pfam" id="PF00849">
    <property type="entry name" value="PseudoU_synth_2"/>
    <property type="match status" value="1"/>
</dbReference>
<reference evidence="8 9" key="1">
    <citation type="submission" date="2018-08" db="EMBL/GenBank/DDBJ databases">
        <title>Genomic Encyclopedia of Archaeal and Bacterial Type Strains, Phase II (KMG-II): from individual species to whole genera.</title>
        <authorList>
            <person name="Goeker M."/>
        </authorList>
    </citation>
    <scope>NUCLEOTIDE SEQUENCE [LARGE SCALE GENOMIC DNA]</scope>
    <source>
        <strain evidence="8 9">DSM 5002</strain>
    </source>
</reference>
<dbReference type="NCBIfam" id="TIGR00005">
    <property type="entry name" value="rluA_subfam"/>
    <property type="match status" value="1"/>
</dbReference>
<evidence type="ECO:0000256" key="5">
    <source>
        <dbReference type="PROSITE-ProRule" id="PRU00182"/>
    </source>
</evidence>
<dbReference type="InterPro" id="IPR020103">
    <property type="entry name" value="PsdUridine_synth_cat_dom_sf"/>
</dbReference>
<dbReference type="PANTHER" id="PTHR21600:SF44">
    <property type="entry name" value="RIBOSOMAL LARGE SUBUNIT PSEUDOURIDINE SYNTHASE D"/>
    <property type="match status" value="1"/>
</dbReference>
<dbReference type="InterPro" id="IPR036986">
    <property type="entry name" value="S4_RNA-bd_sf"/>
</dbReference>
<dbReference type="Proteomes" id="UP000266273">
    <property type="component" value="Unassembled WGS sequence"/>
</dbReference>
<protein>
    <recommendedName>
        <fullName evidence="6">Pseudouridine synthase</fullName>
        <ecNumber evidence="6">5.4.99.-</ecNumber>
    </recommendedName>
</protein>
<dbReference type="InterPro" id="IPR006145">
    <property type="entry name" value="PsdUridine_synth_RsuA/RluA"/>
</dbReference>
<evidence type="ECO:0000313" key="8">
    <source>
        <dbReference type="EMBL" id="RIA56676.1"/>
    </source>
</evidence>
<keyword evidence="2 6" id="KW-0413">Isomerase</keyword>
<dbReference type="PROSITE" id="PS01129">
    <property type="entry name" value="PSI_RLU"/>
    <property type="match status" value="1"/>
</dbReference>
<dbReference type="Pfam" id="PF01479">
    <property type="entry name" value="S4"/>
    <property type="match status" value="1"/>
</dbReference>
<dbReference type="AlphaFoldDB" id="A0A397Q5Y4"/>
<dbReference type="CDD" id="cd02869">
    <property type="entry name" value="PseudoU_synth_RluA_like"/>
    <property type="match status" value="1"/>
</dbReference>
<comment type="catalytic activity">
    <reaction evidence="6">
        <text>a uridine in RNA = a pseudouridine in RNA</text>
        <dbReference type="Rhea" id="RHEA:48348"/>
        <dbReference type="Rhea" id="RHEA-COMP:12068"/>
        <dbReference type="Rhea" id="RHEA-COMP:12069"/>
        <dbReference type="ChEBI" id="CHEBI:65314"/>
        <dbReference type="ChEBI" id="CHEBI:65315"/>
    </reaction>
</comment>
<name>A0A397Q5Y4_9HYPH</name>
<sequence length="334" mass="36027">MHHLTFTAQDQDRGNRLDRFLADAAAELSRARIQALIKDGQVTVNGAAITSPKHRIQPGDAVDLKMPEPEPAQPEPEDIPLDIVYEDDDIIVIDKPAGMVVHPAAGNWTGTLVNALLAHCGDSLSGIGGVRRPGIVHRLDKDTSGLMVVAKNDRAHRRLKAQFTDRGRAGKLLREYQALVWGAPLPALGTIDAPIARHATNRFKYAVAPARGRDAITHYRTLTKYSAPDVEGEDKTVAALVACRLETGRTHQIRVHMAHIGHPVIGDPLYATGFSNRVAALPENARSAILSLHGQALHAAKLGIEQPATGAYLSFTSDLPQDMRDVIAALSAES</sequence>
<evidence type="ECO:0000256" key="2">
    <source>
        <dbReference type="ARBA" id="ARBA00023235"/>
    </source>
</evidence>
<dbReference type="GO" id="GO:0160140">
    <property type="term" value="F:23S rRNA pseudouridine(1911/1915/1917) synthase activity"/>
    <property type="evidence" value="ECO:0007669"/>
    <property type="project" value="UniProtKB-EC"/>
</dbReference>
<dbReference type="GO" id="GO:0003723">
    <property type="term" value="F:RNA binding"/>
    <property type="evidence" value="ECO:0007669"/>
    <property type="project" value="UniProtKB-KW"/>
</dbReference>
<comment type="caution">
    <text evidence="8">The sequence shown here is derived from an EMBL/GenBank/DDBJ whole genome shotgun (WGS) entry which is preliminary data.</text>
</comment>
<feature type="domain" description="RNA-binding S4" evidence="7">
    <location>
        <begin position="15"/>
        <end position="76"/>
    </location>
</feature>
<keyword evidence="9" id="KW-1185">Reference proteome</keyword>
<dbReference type="Gene3D" id="3.10.290.10">
    <property type="entry name" value="RNA-binding S4 domain"/>
    <property type="match status" value="1"/>
</dbReference>
<gene>
    <name evidence="8" type="ORF">BXY53_1783</name>
</gene>
<dbReference type="EMBL" id="QXDF01000001">
    <property type="protein sequence ID" value="RIA56676.1"/>
    <property type="molecule type" value="Genomic_DNA"/>
</dbReference>
<comment type="function">
    <text evidence="6">Responsible for synthesis of pseudouridine from uracil.</text>
</comment>
<evidence type="ECO:0000256" key="3">
    <source>
        <dbReference type="ARBA" id="ARBA00036882"/>
    </source>
</evidence>
<dbReference type="OrthoDB" id="9807829at2"/>
<evidence type="ECO:0000256" key="6">
    <source>
        <dbReference type="RuleBase" id="RU362028"/>
    </source>
</evidence>
<dbReference type="InterPro" id="IPR006224">
    <property type="entry name" value="PsdUridine_synth_RluA-like_CS"/>
</dbReference>
<dbReference type="EC" id="5.4.99.-" evidence="6"/>
<dbReference type="CDD" id="cd00165">
    <property type="entry name" value="S4"/>
    <property type="match status" value="1"/>
</dbReference>
<dbReference type="InterPro" id="IPR006225">
    <property type="entry name" value="PsdUridine_synth_RluC/D"/>
</dbReference>
<accession>A0A397Q5Y4</accession>
<dbReference type="InterPro" id="IPR002942">
    <property type="entry name" value="S4_RNA-bd"/>
</dbReference>
<evidence type="ECO:0000313" key="9">
    <source>
        <dbReference type="Proteomes" id="UP000266273"/>
    </source>
</evidence>
<dbReference type="GO" id="GO:0000455">
    <property type="term" value="P:enzyme-directed rRNA pseudouridine synthesis"/>
    <property type="evidence" value="ECO:0007669"/>
    <property type="project" value="UniProtKB-ARBA"/>
</dbReference>
<dbReference type="InterPro" id="IPR050188">
    <property type="entry name" value="RluA_PseudoU_synthase"/>
</dbReference>